<feature type="transmembrane region" description="Helical" evidence="1">
    <location>
        <begin position="126"/>
        <end position="148"/>
    </location>
</feature>
<accession>A0A7R9F4C8</accession>
<sequence length="157" mass="17267">MTQSVRMHLQRFILADSCIYCWILVCGCLGLALDALNNGAIGEWSDLSISYVSSGWFITIHLVVLWCHLRGQIIPSQALATFSVLCGVMKVCAAVQAFKSWNSVVQANKDLNPSTEWVMSVTQMRAAGFVQVIVFAVLLVDAGLTVALDDQYGWDFC</sequence>
<keyword evidence="1" id="KW-0812">Transmembrane</keyword>
<feature type="transmembrane region" description="Helical" evidence="1">
    <location>
        <begin position="48"/>
        <end position="67"/>
    </location>
</feature>
<organism evidence="2">
    <name type="scientific">Timema bartmani</name>
    <dbReference type="NCBI Taxonomy" id="61472"/>
    <lineage>
        <taxon>Eukaryota</taxon>
        <taxon>Metazoa</taxon>
        <taxon>Ecdysozoa</taxon>
        <taxon>Arthropoda</taxon>
        <taxon>Hexapoda</taxon>
        <taxon>Insecta</taxon>
        <taxon>Pterygota</taxon>
        <taxon>Neoptera</taxon>
        <taxon>Polyneoptera</taxon>
        <taxon>Phasmatodea</taxon>
        <taxon>Timematodea</taxon>
        <taxon>Timematoidea</taxon>
        <taxon>Timematidae</taxon>
        <taxon>Timema</taxon>
    </lineage>
</organism>
<keyword evidence="1" id="KW-0472">Membrane</keyword>
<evidence type="ECO:0000256" key="1">
    <source>
        <dbReference type="SAM" id="Phobius"/>
    </source>
</evidence>
<keyword evidence="1" id="KW-1133">Transmembrane helix</keyword>
<reference evidence="2" key="1">
    <citation type="submission" date="2020-11" db="EMBL/GenBank/DDBJ databases">
        <authorList>
            <person name="Tran Van P."/>
        </authorList>
    </citation>
    <scope>NUCLEOTIDE SEQUENCE</scope>
</reference>
<evidence type="ECO:0000313" key="2">
    <source>
        <dbReference type="EMBL" id="CAD7446515.1"/>
    </source>
</evidence>
<dbReference type="EMBL" id="OD568073">
    <property type="protein sequence ID" value="CAD7446515.1"/>
    <property type="molecule type" value="Genomic_DNA"/>
</dbReference>
<feature type="transmembrane region" description="Helical" evidence="1">
    <location>
        <begin position="12"/>
        <end position="36"/>
    </location>
</feature>
<dbReference type="AlphaFoldDB" id="A0A7R9F4C8"/>
<proteinExistence type="predicted"/>
<protein>
    <submittedName>
        <fullName evidence="2">Uncharacterized protein</fullName>
    </submittedName>
</protein>
<dbReference type="PROSITE" id="PS51257">
    <property type="entry name" value="PROKAR_LIPOPROTEIN"/>
    <property type="match status" value="1"/>
</dbReference>
<name>A0A7R9F4C8_9NEOP</name>
<gene>
    <name evidence="2" type="ORF">TBIB3V08_LOCUS8844</name>
</gene>